<dbReference type="AlphaFoldDB" id="A0A372ZQR8"/>
<accession>A0A372ZQR8</accession>
<reference evidence="1 2" key="1">
    <citation type="submission" date="2018-08" db="EMBL/GenBank/DDBJ databases">
        <title>Diversity &amp; Physiological Properties of Lignin-Decomposing Actinobacteria from Soil.</title>
        <authorList>
            <person name="Roh S.G."/>
            <person name="Kim S.B."/>
        </authorList>
    </citation>
    <scope>NUCLEOTIDE SEQUENCE [LARGE SCALE GENOMIC DNA]</scope>
    <source>
        <strain evidence="1 2">MMS17-GH009</strain>
    </source>
</reference>
<evidence type="ECO:0000313" key="2">
    <source>
        <dbReference type="Proteomes" id="UP000263377"/>
    </source>
</evidence>
<keyword evidence="1" id="KW-0547">Nucleotide-binding</keyword>
<keyword evidence="1" id="KW-0067">ATP-binding</keyword>
<dbReference type="GO" id="GO:0005524">
    <property type="term" value="F:ATP binding"/>
    <property type="evidence" value="ECO:0007669"/>
    <property type="project" value="UniProtKB-KW"/>
</dbReference>
<keyword evidence="2" id="KW-1185">Reference proteome</keyword>
<comment type="caution">
    <text evidence="1">The sequence shown here is derived from an EMBL/GenBank/DDBJ whole genome shotgun (WGS) entry which is preliminary data.</text>
</comment>
<dbReference type="RefSeq" id="WP_117486879.1">
    <property type="nucleotide sequence ID" value="NZ_QVIG01000001.1"/>
</dbReference>
<proteinExistence type="predicted"/>
<organism evidence="1 2">
    <name type="scientific">Kitasatospora xanthocidica</name>
    <dbReference type="NCBI Taxonomy" id="83382"/>
    <lineage>
        <taxon>Bacteria</taxon>
        <taxon>Bacillati</taxon>
        <taxon>Actinomycetota</taxon>
        <taxon>Actinomycetes</taxon>
        <taxon>Kitasatosporales</taxon>
        <taxon>Streptomycetaceae</taxon>
        <taxon>Kitasatospora</taxon>
    </lineage>
</organism>
<evidence type="ECO:0000313" key="1">
    <source>
        <dbReference type="EMBL" id="RGD58239.1"/>
    </source>
</evidence>
<dbReference type="Gene3D" id="3.30.565.10">
    <property type="entry name" value="Histidine kinase-like ATPase, C-terminal domain"/>
    <property type="match status" value="1"/>
</dbReference>
<dbReference type="Proteomes" id="UP000263377">
    <property type="component" value="Unassembled WGS sequence"/>
</dbReference>
<dbReference type="InterPro" id="IPR036890">
    <property type="entry name" value="HATPase_C_sf"/>
</dbReference>
<dbReference type="EMBL" id="QVIG01000001">
    <property type="protein sequence ID" value="RGD58239.1"/>
    <property type="molecule type" value="Genomic_DNA"/>
</dbReference>
<dbReference type="SUPFAM" id="SSF55874">
    <property type="entry name" value="ATPase domain of HSP90 chaperone/DNA topoisomerase II/histidine kinase"/>
    <property type="match status" value="1"/>
</dbReference>
<protein>
    <submittedName>
        <fullName evidence="1">ATP-binding protein</fullName>
    </submittedName>
</protein>
<sequence length="515" mass="56336">MSPSASSLRANWQYDVPTRGSTHLPPDAGYAKALANQGYGFDAAVADLVDNSIDAGADAVVVHFLRDADRIVSLLVLDNGRGMDSAGLDSAMTVGRRRDYGSGALGMYGTGLKAGSLSNAESLTVISRTKRSAPAGRKITKKGIEDGFRCDTVDPRFAQQQIDVYDGLIEWQGTIVRWDKVRAFDTVAPGQSEQFLSKAISQLETHLGLYLHRFLSSGLSLDIAVWDVSTGEETDHISVDPLDPFGYKVPGKAGYPKKFLAPVEGAGSVALEAHIWPAKSGSAGFRQIGPLQERQGFYFYRNDRLVQAGGWNNLRAGEGHLVLARIAVDLPQDADEVFSLTVKKDGVEVTPAFTHGVDQAADAEDTPFSAFLADAEAAYREGASRSTVERAPVIGPGKGFDPMVKRAVREELPLKAQEEPIRVEWVPLPEGRFFDLDRDSHAILLNKAFREDFNDGRRGGSNDAPVTKTLLYLLLQDCFGLGRWERKRADRIDYWNSILLASVHAQRDRRNRPSS</sequence>
<gene>
    <name evidence="1" type="ORF">DR950_10950</name>
</gene>
<name>A0A372ZQR8_9ACTN</name>
<dbReference type="Pfam" id="PF13589">
    <property type="entry name" value="HATPase_c_3"/>
    <property type="match status" value="1"/>
</dbReference>